<organism evidence="2 3">
    <name type="scientific">Burkholderia ambifaria IOP40-10</name>
    <dbReference type="NCBI Taxonomy" id="396596"/>
    <lineage>
        <taxon>Bacteria</taxon>
        <taxon>Pseudomonadati</taxon>
        <taxon>Pseudomonadota</taxon>
        <taxon>Betaproteobacteria</taxon>
        <taxon>Burkholderiales</taxon>
        <taxon>Burkholderiaceae</taxon>
        <taxon>Burkholderia</taxon>
        <taxon>Burkholderia cepacia complex</taxon>
    </lineage>
</organism>
<feature type="compositionally biased region" description="Low complexity" evidence="1">
    <location>
        <begin position="1"/>
        <end position="15"/>
    </location>
</feature>
<feature type="region of interest" description="Disordered" evidence="1">
    <location>
        <begin position="1"/>
        <end position="22"/>
    </location>
</feature>
<comment type="caution">
    <text evidence="2">The sequence shown here is derived from an EMBL/GenBank/DDBJ whole genome shotgun (WGS) entry which is preliminary data.</text>
</comment>
<accession>B1FAB1</accession>
<gene>
    <name evidence="2" type="ORF">BamIOP4010DRAFT_0970</name>
</gene>
<dbReference type="AlphaFoldDB" id="B1FAB1"/>
<evidence type="ECO:0000256" key="1">
    <source>
        <dbReference type="SAM" id="MobiDB-lite"/>
    </source>
</evidence>
<proteinExistence type="predicted"/>
<dbReference type="EMBL" id="ABLC01000012">
    <property type="protein sequence ID" value="EDT05453.1"/>
    <property type="molecule type" value="Genomic_DNA"/>
</dbReference>
<sequence>MTVAPGASAAPSRGSVKVSPDGTTVTVVCRASQAATTAGRKFIRGEPMKPATKRLAGW</sequence>
<reference evidence="2 3" key="1">
    <citation type="submission" date="2008-03" db="EMBL/GenBank/DDBJ databases">
        <title>Sequencing of the draft genome and assembly of Burkholderia ambifaria IOP40-10.</title>
        <authorList>
            <consortium name="US DOE Joint Genome Institute (JGI-PGF)"/>
            <person name="Copeland A."/>
            <person name="Lucas S."/>
            <person name="Lapidus A."/>
            <person name="Glavina del Rio T."/>
            <person name="Dalin E."/>
            <person name="Tice H."/>
            <person name="Bruce D."/>
            <person name="Goodwin L."/>
            <person name="Pitluck S."/>
            <person name="Larimer F."/>
            <person name="Land M.L."/>
            <person name="Hauser L."/>
            <person name="Tiedje J."/>
            <person name="Richardson P."/>
        </authorList>
    </citation>
    <scope>NUCLEOTIDE SEQUENCE [LARGE SCALE GENOMIC DNA]</scope>
    <source>
        <strain evidence="2 3">IOP40-10</strain>
    </source>
</reference>
<dbReference type="Proteomes" id="UP000005463">
    <property type="component" value="Unassembled WGS sequence"/>
</dbReference>
<name>B1FAB1_9BURK</name>
<evidence type="ECO:0000313" key="3">
    <source>
        <dbReference type="Proteomes" id="UP000005463"/>
    </source>
</evidence>
<evidence type="ECO:0000313" key="2">
    <source>
        <dbReference type="EMBL" id="EDT05453.1"/>
    </source>
</evidence>
<protein>
    <submittedName>
        <fullName evidence="2">Uncharacterized protein</fullName>
    </submittedName>
</protein>